<dbReference type="EnsemblPlants" id="Zm00001eb325250_T001">
    <property type="protein sequence ID" value="Zm00001eb325250_P001"/>
    <property type="gene ID" value="Zm00001eb325250"/>
</dbReference>
<feature type="transmembrane region" description="Helical" evidence="1">
    <location>
        <begin position="279"/>
        <end position="301"/>
    </location>
</feature>
<keyword evidence="1" id="KW-0812">Transmembrane</keyword>
<reference evidence="2" key="2">
    <citation type="submission" date="2019-07" db="EMBL/GenBank/DDBJ databases">
        <authorList>
            <person name="Seetharam A."/>
            <person name="Woodhouse M."/>
            <person name="Cannon E."/>
        </authorList>
    </citation>
    <scope>NUCLEOTIDE SEQUENCE [LARGE SCALE GENOMIC DNA]</scope>
    <source>
        <strain evidence="2">cv. B73</strain>
    </source>
</reference>
<evidence type="ECO:0000256" key="1">
    <source>
        <dbReference type="SAM" id="Phobius"/>
    </source>
</evidence>
<organism evidence="2 3">
    <name type="scientific">Zea mays</name>
    <name type="common">Maize</name>
    <dbReference type="NCBI Taxonomy" id="4577"/>
    <lineage>
        <taxon>Eukaryota</taxon>
        <taxon>Viridiplantae</taxon>
        <taxon>Streptophyta</taxon>
        <taxon>Embryophyta</taxon>
        <taxon>Tracheophyta</taxon>
        <taxon>Spermatophyta</taxon>
        <taxon>Magnoliopsida</taxon>
        <taxon>Liliopsida</taxon>
        <taxon>Poales</taxon>
        <taxon>Poaceae</taxon>
        <taxon>PACMAD clade</taxon>
        <taxon>Panicoideae</taxon>
        <taxon>Andropogonodae</taxon>
        <taxon>Andropogoneae</taxon>
        <taxon>Tripsacinae</taxon>
        <taxon>Zea</taxon>
    </lineage>
</organism>
<reference evidence="3" key="1">
    <citation type="submission" date="2015-12" db="EMBL/GenBank/DDBJ databases">
        <title>Update maize B73 reference genome by single molecule sequencing technologies.</title>
        <authorList>
            <consortium name="Maize Genome Sequencing Project"/>
            <person name="Ware D."/>
        </authorList>
    </citation>
    <scope>NUCLEOTIDE SEQUENCE [LARGE SCALE GENOMIC DNA]</scope>
    <source>
        <strain evidence="3">cv. B73</strain>
    </source>
</reference>
<reference evidence="2" key="3">
    <citation type="submission" date="2021-05" db="UniProtKB">
        <authorList>
            <consortium name="EnsemblPlants"/>
        </authorList>
    </citation>
    <scope>IDENTIFICATION</scope>
    <source>
        <strain evidence="2">cv. B73</strain>
    </source>
</reference>
<dbReference type="Proteomes" id="UP000007305">
    <property type="component" value="Chromosome 7"/>
</dbReference>
<name>A0A804QFL7_MAIZE</name>
<keyword evidence="1" id="KW-1133">Transmembrane helix</keyword>
<dbReference type="Gramene" id="Zm00001eb325250_T001">
    <property type="protein sequence ID" value="Zm00001eb325250_P001"/>
    <property type="gene ID" value="Zm00001eb325250"/>
</dbReference>
<accession>A0A804QFL7</accession>
<evidence type="ECO:0000313" key="3">
    <source>
        <dbReference type="Proteomes" id="UP000007305"/>
    </source>
</evidence>
<proteinExistence type="predicted"/>
<keyword evidence="1" id="KW-0472">Membrane</keyword>
<dbReference type="InParanoid" id="A0A804QFL7"/>
<keyword evidence="3" id="KW-1185">Reference proteome</keyword>
<evidence type="ECO:0000313" key="2">
    <source>
        <dbReference type="EnsemblPlants" id="Zm00001eb325250_P001"/>
    </source>
</evidence>
<sequence>MVAERRQVPERVAGGGVEHPVEVLLQAVHGVQRRRDAPLHLDPLELGHLGARFLRGASSWDGAVDGREAVQRRERRVEHPRVELLLGARGGEPRPVHLAGVQCAGAAALRGHVVVAADCAAGAGAAAAAGGGGGDARATTTSTIRAMTIAVAVACGGCRGARRRLLLGGCGGGLGLLDLLVVEESADADGERAVGRDARREVGAGVGAAEEAGGLVVGLGRGLGGLEGAEPHADLLRGVLDLRHPPARRALPDADELAVVVAALLPAPWLGRLGLSRRLLLLVVVVAAAAAVVLELEHWWLRLEVELHVSFLGFEQLVGAVGKEEEDRCRCLVPLVVVSSSAQGARIL</sequence>
<dbReference type="AlphaFoldDB" id="A0A804QFL7"/>
<protein>
    <submittedName>
        <fullName evidence="2">Uncharacterized protein</fullName>
    </submittedName>
</protein>